<proteinExistence type="predicted"/>
<evidence type="ECO:0000313" key="3">
    <source>
        <dbReference type="Proteomes" id="UP000001542"/>
    </source>
</evidence>
<accession>A2FVZ2</accession>
<keyword evidence="1" id="KW-1133">Transmembrane helix</keyword>
<keyword evidence="1" id="KW-0812">Transmembrane</keyword>
<evidence type="ECO:0000256" key="1">
    <source>
        <dbReference type="SAM" id="Phobius"/>
    </source>
</evidence>
<keyword evidence="3" id="KW-1185">Reference proteome</keyword>
<evidence type="ECO:0000313" key="2">
    <source>
        <dbReference type="EMBL" id="EAX90921.1"/>
    </source>
</evidence>
<dbReference type="Proteomes" id="UP000001542">
    <property type="component" value="Unassembled WGS sequence"/>
</dbReference>
<gene>
    <name evidence="2" type="ORF">TVAG_232780</name>
</gene>
<keyword evidence="1" id="KW-0472">Membrane</keyword>
<protein>
    <submittedName>
        <fullName evidence="2">Uncharacterized protein</fullName>
    </submittedName>
</protein>
<organism evidence="2 3">
    <name type="scientific">Trichomonas vaginalis (strain ATCC PRA-98 / G3)</name>
    <dbReference type="NCBI Taxonomy" id="412133"/>
    <lineage>
        <taxon>Eukaryota</taxon>
        <taxon>Metamonada</taxon>
        <taxon>Parabasalia</taxon>
        <taxon>Trichomonadida</taxon>
        <taxon>Trichomonadidae</taxon>
        <taxon>Trichomonas</taxon>
    </lineage>
</organism>
<reference evidence="2" key="2">
    <citation type="journal article" date="2007" name="Science">
        <title>Draft genome sequence of the sexually transmitted pathogen Trichomonas vaginalis.</title>
        <authorList>
            <person name="Carlton J.M."/>
            <person name="Hirt R.P."/>
            <person name="Silva J.C."/>
            <person name="Delcher A.L."/>
            <person name="Schatz M."/>
            <person name="Zhao Q."/>
            <person name="Wortman J.R."/>
            <person name="Bidwell S.L."/>
            <person name="Alsmark U.C.M."/>
            <person name="Besteiro S."/>
            <person name="Sicheritz-Ponten T."/>
            <person name="Noel C.J."/>
            <person name="Dacks J.B."/>
            <person name="Foster P.G."/>
            <person name="Simillion C."/>
            <person name="Van de Peer Y."/>
            <person name="Miranda-Saavedra D."/>
            <person name="Barton G.J."/>
            <person name="Westrop G.D."/>
            <person name="Mueller S."/>
            <person name="Dessi D."/>
            <person name="Fiori P.L."/>
            <person name="Ren Q."/>
            <person name="Paulsen I."/>
            <person name="Zhang H."/>
            <person name="Bastida-Corcuera F.D."/>
            <person name="Simoes-Barbosa A."/>
            <person name="Brown M.T."/>
            <person name="Hayes R.D."/>
            <person name="Mukherjee M."/>
            <person name="Okumura C.Y."/>
            <person name="Schneider R."/>
            <person name="Smith A.J."/>
            <person name="Vanacova S."/>
            <person name="Villalvazo M."/>
            <person name="Haas B.J."/>
            <person name="Pertea M."/>
            <person name="Feldblyum T.V."/>
            <person name="Utterback T.R."/>
            <person name="Shu C.L."/>
            <person name="Osoegawa K."/>
            <person name="de Jong P.J."/>
            <person name="Hrdy I."/>
            <person name="Horvathova L."/>
            <person name="Zubacova Z."/>
            <person name="Dolezal P."/>
            <person name="Malik S.B."/>
            <person name="Logsdon J.M. Jr."/>
            <person name="Henze K."/>
            <person name="Gupta A."/>
            <person name="Wang C.C."/>
            <person name="Dunne R.L."/>
            <person name="Upcroft J.A."/>
            <person name="Upcroft P."/>
            <person name="White O."/>
            <person name="Salzberg S.L."/>
            <person name="Tang P."/>
            <person name="Chiu C.-H."/>
            <person name="Lee Y.-S."/>
            <person name="Embley T.M."/>
            <person name="Coombs G.H."/>
            <person name="Mottram J.C."/>
            <person name="Tachezy J."/>
            <person name="Fraser-Liggett C.M."/>
            <person name="Johnson P.J."/>
        </authorList>
    </citation>
    <scope>NUCLEOTIDE SEQUENCE [LARGE SCALE GENOMIC DNA]</scope>
    <source>
        <strain evidence="2">G3</strain>
    </source>
</reference>
<dbReference type="EMBL" id="DS114072">
    <property type="protein sequence ID" value="EAX90921.1"/>
    <property type="molecule type" value="Genomic_DNA"/>
</dbReference>
<dbReference type="VEuPathDB" id="TrichDB:TVAGG3_0492030"/>
<dbReference type="VEuPathDB" id="TrichDB:TVAG_232780"/>
<dbReference type="KEGG" id="tva:4748613"/>
<reference evidence="2" key="1">
    <citation type="submission" date="2006-10" db="EMBL/GenBank/DDBJ databases">
        <authorList>
            <person name="Amadeo P."/>
            <person name="Zhao Q."/>
            <person name="Wortman J."/>
            <person name="Fraser-Liggett C."/>
            <person name="Carlton J."/>
        </authorList>
    </citation>
    <scope>NUCLEOTIDE SEQUENCE</scope>
    <source>
        <strain evidence="2">G3</strain>
    </source>
</reference>
<dbReference type="InParanoid" id="A2FVZ2"/>
<feature type="transmembrane region" description="Helical" evidence="1">
    <location>
        <begin position="21"/>
        <end position="39"/>
    </location>
</feature>
<dbReference type="AlphaFoldDB" id="A2FVZ2"/>
<name>A2FVZ2_TRIV3</name>
<sequence>MLRLRIPRRGEALIKIEEVQTIIYLIVLVGTMIYGSVAMDAKYQELERRETAKYRTGAPPDKVDGVIMIDATKDSVADLRVDWKQWMHEARNVTNRTEIFIVTSTELNWYPIGPLLLKTNCTEEKLSVCRFEQGLRAILTTFPNFKWVIKINPKTYLNPYALNLFLEQLPKGFSRSRILKSSIKTSGKHSGLDWNCGLFMTRRIVYEWLDKFDTFKELINSGGGNVELATGPFILTTFDLNPKVIADPRFVPYSKRAEDFEDLIDYSLIDPCPTSFRYYGLNNESIYLVRNAVTWYLDADMDDRRGSMLQLPRSSVYNGYLISPNNLTLCALERKKRKKQKQK</sequence>
<dbReference type="RefSeq" id="XP_001303851.1">
    <property type="nucleotide sequence ID" value="XM_001303850.1"/>
</dbReference>